<evidence type="ECO:0000313" key="8">
    <source>
        <dbReference type="RefSeq" id="XP_014485400.1"/>
    </source>
</evidence>
<accession>A0A6P3Y3H4</accession>
<feature type="non-terminal residue" evidence="8">
    <location>
        <position position="102"/>
    </location>
</feature>
<organism evidence="7 8">
    <name type="scientific">Dinoponera quadriceps</name>
    <name type="common">South American ant</name>
    <dbReference type="NCBI Taxonomy" id="609295"/>
    <lineage>
        <taxon>Eukaryota</taxon>
        <taxon>Metazoa</taxon>
        <taxon>Ecdysozoa</taxon>
        <taxon>Arthropoda</taxon>
        <taxon>Hexapoda</taxon>
        <taxon>Insecta</taxon>
        <taxon>Pterygota</taxon>
        <taxon>Neoptera</taxon>
        <taxon>Endopterygota</taxon>
        <taxon>Hymenoptera</taxon>
        <taxon>Apocrita</taxon>
        <taxon>Aculeata</taxon>
        <taxon>Formicoidea</taxon>
        <taxon>Formicidae</taxon>
        <taxon>Ponerinae</taxon>
        <taxon>Ponerini</taxon>
        <taxon>Dinoponera</taxon>
    </lineage>
</organism>
<dbReference type="RefSeq" id="XP_014485400.1">
    <property type="nucleotide sequence ID" value="XM_014629914.1"/>
</dbReference>
<dbReference type="Pfam" id="PF08395">
    <property type="entry name" value="7tm_7"/>
    <property type="match status" value="1"/>
</dbReference>
<gene>
    <name evidence="8" type="primary">LOC106749937</name>
</gene>
<dbReference type="KEGG" id="dqu:106749937"/>
<comment type="subcellular location">
    <subcellularLocation>
        <location evidence="1">Cell membrane</location>
        <topology evidence="1">Multi-pass membrane protein</topology>
    </subcellularLocation>
</comment>
<dbReference type="Proteomes" id="UP000515204">
    <property type="component" value="Unplaced"/>
</dbReference>
<keyword evidence="2" id="KW-1003">Cell membrane</keyword>
<dbReference type="OrthoDB" id="7538558at2759"/>
<feature type="transmembrane region" description="Helical" evidence="6">
    <location>
        <begin position="6"/>
        <end position="26"/>
    </location>
</feature>
<dbReference type="GO" id="GO:0050909">
    <property type="term" value="P:sensory perception of taste"/>
    <property type="evidence" value="ECO:0007669"/>
    <property type="project" value="InterPro"/>
</dbReference>
<dbReference type="AlphaFoldDB" id="A0A6P3Y3H4"/>
<dbReference type="InterPro" id="IPR013604">
    <property type="entry name" value="7TM_chemorcpt"/>
</dbReference>
<evidence type="ECO:0000256" key="3">
    <source>
        <dbReference type="ARBA" id="ARBA00022692"/>
    </source>
</evidence>
<reference evidence="8" key="1">
    <citation type="submission" date="2025-08" db="UniProtKB">
        <authorList>
            <consortium name="RefSeq"/>
        </authorList>
    </citation>
    <scope>IDENTIFICATION</scope>
</reference>
<proteinExistence type="predicted"/>
<keyword evidence="4 6" id="KW-1133">Transmembrane helix</keyword>
<evidence type="ECO:0000256" key="6">
    <source>
        <dbReference type="SAM" id="Phobius"/>
    </source>
</evidence>
<evidence type="ECO:0000256" key="1">
    <source>
        <dbReference type="ARBA" id="ARBA00004651"/>
    </source>
</evidence>
<protein>
    <submittedName>
        <fullName evidence="8">Uncharacterized protein LOC106749937</fullName>
    </submittedName>
</protein>
<evidence type="ECO:0000313" key="7">
    <source>
        <dbReference type="Proteomes" id="UP000515204"/>
    </source>
</evidence>
<dbReference type="GO" id="GO:0005886">
    <property type="term" value="C:plasma membrane"/>
    <property type="evidence" value="ECO:0007669"/>
    <property type="project" value="UniProtKB-SubCell"/>
</dbReference>
<keyword evidence="3 6" id="KW-0812">Transmembrane</keyword>
<sequence length="102" mass="11689">MNRLFGIQITLQMVTYFVLLTGLIYLQYNTLICLVHTLANRAIRLKLTIDSDIWLALLVGKLVSMNHVCESVSIKARKTKEVVHKLTNLASFAETRDEVRQK</sequence>
<keyword evidence="7" id="KW-1185">Reference proteome</keyword>
<dbReference type="GeneID" id="106749937"/>
<evidence type="ECO:0000256" key="4">
    <source>
        <dbReference type="ARBA" id="ARBA00022989"/>
    </source>
</evidence>
<name>A0A6P3Y3H4_DINQU</name>
<evidence type="ECO:0000256" key="2">
    <source>
        <dbReference type="ARBA" id="ARBA00022475"/>
    </source>
</evidence>
<keyword evidence="5 6" id="KW-0472">Membrane</keyword>
<evidence type="ECO:0000256" key="5">
    <source>
        <dbReference type="ARBA" id="ARBA00023136"/>
    </source>
</evidence>